<accession>A0A2P2N794</accession>
<evidence type="ECO:0000313" key="1">
    <source>
        <dbReference type="EMBL" id="MBX38315.1"/>
    </source>
</evidence>
<protein>
    <submittedName>
        <fullName evidence="1">Uncharacterized protein</fullName>
    </submittedName>
</protein>
<dbReference type="EMBL" id="GGEC01057831">
    <property type="protein sequence ID" value="MBX38315.1"/>
    <property type="molecule type" value="Transcribed_RNA"/>
</dbReference>
<proteinExistence type="predicted"/>
<organism evidence="1">
    <name type="scientific">Rhizophora mucronata</name>
    <name type="common">Asiatic mangrove</name>
    <dbReference type="NCBI Taxonomy" id="61149"/>
    <lineage>
        <taxon>Eukaryota</taxon>
        <taxon>Viridiplantae</taxon>
        <taxon>Streptophyta</taxon>
        <taxon>Embryophyta</taxon>
        <taxon>Tracheophyta</taxon>
        <taxon>Spermatophyta</taxon>
        <taxon>Magnoliopsida</taxon>
        <taxon>eudicotyledons</taxon>
        <taxon>Gunneridae</taxon>
        <taxon>Pentapetalae</taxon>
        <taxon>rosids</taxon>
        <taxon>fabids</taxon>
        <taxon>Malpighiales</taxon>
        <taxon>Rhizophoraceae</taxon>
        <taxon>Rhizophora</taxon>
    </lineage>
</organism>
<dbReference type="AlphaFoldDB" id="A0A2P2N794"/>
<reference evidence="1" key="1">
    <citation type="submission" date="2018-02" db="EMBL/GenBank/DDBJ databases">
        <title>Rhizophora mucronata_Transcriptome.</title>
        <authorList>
            <person name="Meera S.P."/>
            <person name="Sreeshan A."/>
            <person name="Augustine A."/>
        </authorList>
    </citation>
    <scope>NUCLEOTIDE SEQUENCE</scope>
    <source>
        <tissue evidence="1">Leaf</tissue>
    </source>
</reference>
<sequence length="23" mass="2635">MTILIRKFGSVSHILLIRQALPK</sequence>
<name>A0A2P2N794_RHIMU</name>